<keyword evidence="1" id="KW-0732">Signal</keyword>
<evidence type="ECO:0000256" key="1">
    <source>
        <dbReference type="SAM" id="SignalP"/>
    </source>
</evidence>
<protein>
    <submittedName>
        <fullName evidence="2">Uncharacterized protein</fullName>
    </submittedName>
</protein>
<sequence length="67" mass="7236">FIVTIFNGLINWVCCDAAENVEDEAQGCAAQNVEDEGRAAQIVEEAQALLLAAAEKVEAQGRQEIQM</sequence>
<reference evidence="2 3" key="1">
    <citation type="journal article" date="2018" name="Front. Plant Sci.">
        <title>Red Clover (Trifolium pratense) and Zigzag Clover (T. medium) - A Picture of Genomic Similarities and Differences.</title>
        <authorList>
            <person name="Dluhosova J."/>
            <person name="Istvanek J."/>
            <person name="Nedelnik J."/>
            <person name="Repkova J."/>
        </authorList>
    </citation>
    <scope>NUCLEOTIDE SEQUENCE [LARGE SCALE GENOMIC DNA]</scope>
    <source>
        <strain evidence="3">cv. 10/8</strain>
        <tissue evidence="2">Leaf</tissue>
    </source>
</reference>
<accession>A0A392W7M2</accession>
<proteinExistence type="predicted"/>
<dbReference type="AlphaFoldDB" id="A0A392W7M2"/>
<comment type="caution">
    <text evidence="2">The sequence shown here is derived from an EMBL/GenBank/DDBJ whole genome shotgun (WGS) entry which is preliminary data.</text>
</comment>
<dbReference type="EMBL" id="LXQA011363652">
    <property type="protein sequence ID" value="MCI94690.1"/>
    <property type="molecule type" value="Genomic_DNA"/>
</dbReference>
<keyword evidence="3" id="KW-1185">Reference proteome</keyword>
<evidence type="ECO:0000313" key="2">
    <source>
        <dbReference type="EMBL" id="MCI94690.1"/>
    </source>
</evidence>
<feature type="non-terminal residue" evidence="2">
    <location>
        <position position="67"/>
    </location>
</feature>
<evidence type="ECO:0000313" key="3">
    <source>
        <dbReference type="Proteomes" id="UP000265520"/>
    </source>
</evidence>
<name>A0A392W7M2_9FABA</name>
<feature type="signal peptide" evidence="1">
    <location>
        <begin position="1"/>
        <end position="17"/>
    </location>
</feature>
<feature type="non-terminal residue" evidence="2">
    <location>
        <position position="1"/>
    </location>
</feature>
<organism evidence="2 3">
    <name type="scientific">Trifolium medium</name>
    <dbReference type="NCBI Taxonomy" id="97028"/>
    <lineage>
        <taxon>Eukaryota</taxon>
        <taxon>Viridiplantae</taxon>
        <taxon>Streptophyta</taxon>
        <taxon>Embryophyta</taxon>
        <taxon>Tracheophyta</taxon>
        <taxon>Spermatophyta</taxon>
        <taxon>Magnoliopsida</taxon>
        <taxon>eudicotyledons</taxon>
        <taxon>Gunneridae</taxon>
        <taxon>Pentapetalae</taxon>
        <taxon>rosids</taxon>
        <taxon>fabids</taxon>
        <taxon>Fabales</taxon>
        <taxon>Fabaceae</taxon>
        <taxon>Papilionoideae</taxon>
        <taxon>50 kb inversion clade</taxon>
        <taxon>NPAAA clade</taxon>
        <taxon>Hologalegina</taxon>
        <taxon>IRL clade</taxon>
        <taxon>Trifolieae</taxon>
        <taxon>Trifolium</taxon>
    </lineage>
</organism>
<feature type="chain" id="PRO_5017176444" evidence="1">
    <location>
        <begin position="18"/>
        <end position="67"/>
    </location>
</feature>
<dbReference type="Proteomes" id="UP000265520">
    <property type="component" value="Unassembled WGS sequence"/>
</dbReference>